<evidence type="ECO:0000256" key="2">
    <source>
        <dbReference type="ARBA" id="ARBA00022963"/>
    </source>
</evidence>
<sequence>MNDTTLHPAEAGSAAKASDCHRILSIDGGGIRGLIAVEVLSAIEALLRERYGKPDLVLADHFDMVAGTSTGAIIATAVSLGLSCDQIRSFYLDSGSRMFAHSHFYERFKYKYKDEMLSEELRSVFGVDTHLGSAKLRCMLMMIVRNSNADETWTLTNNPQSPYNAEVRGDRQLDLPLWQLVRASAAAPSFFPPEVVTVGGRELVFIDGSVSSYCNPAFQAVIHATAAPYGMNWKTGPGSLELVSVGTGLAPHSRKDLRSNDINLVYDATVLPASLILSSVIEQDFLCRLFGVCHHGQPMDKNLGDMVGVPAPGGTKLFDYVRYNVDLTERGLAGLGLSDIAAADVQMIDSVAHMESLTRIGKALAARDVRATHFQ</sequence>
<keyword evidence="3 4" id="KW-0443">Lipid metabolism</keyword>
<organism evidence="6 7">
    <name type="scientific">Rhodoferax lacus</name>
    <dbReference type="NCBI Taxonomy" id="2184758"/>
    <lineage>
        <taxon>Bacteria</taxon>
        <taxon>Pseudomonadati</taxon>
        <taxon>Pseudomonadota</taxon>
        <taxon>Betaproteobacteria</taxon>
        <taxon>Burkholderiales</taxon>
        <taxon>Comamonadaceae</taxon>
        <taxon>Rhodoferax</taxon>
    </lineage>
</organism>
<feature type="active site" description="Proton acceptor" evidence="4">
    <location>
        <position position="207"/>
    </location>
</feature>
<accession>A0A3E1RFJ0</accession>
<dbReference type="Pfam" id="PF01734">
    <property type="entry name" value="Patatin"/>
    <property type="match status" value="1"/>
</dbReference>
<comment type="caution">
    <text evidence="6">The sequence shown here is derived from an EMBL/GenBank/DDBJ whole genome shotgun (WGS) entry which is preliminary data.</text>
</comment>
<feature type="short sequence motif" description="GXGXXG" evidence="4">
    <location>
        <begin position="28"/>
        <end position="33"/>
    </location>
</feature>
<evidence type="ECO:0000256" key="3">
    <source>
        <dbReference type="ARBA" id="ARBA00023098"/>
    </source>
</evidence>
<dbReference type="AlphaFoldDB" id="A0A3E1RFJ0"/>
<name>A0A3E1RFJ0_9BURK</name>
<comment type="caution">
    <text evidence="4">Lacks conserved residue(s) required for the propagation of feature annotation.</text>
</comment>
<keyword evidence="1 4" id="KW-0378">Hydrolase</keyword>
<dbReference type="GO" id="GO:0004620">
    <property type="term" value="F:phospholipase activity"/>
    <property type="evidence" value="ECO:0007669"/>
    <property type="project" value="TreeGrafter"/>
</dbReference>
<dbReference type="EMBL" id="QFZK01000002">
    <property type="protein sequence ID" value="RFO98155.1"/>
    <property type="molecule type" value="Genomic_DNA"/>
</dbReference>
<evidence type="ECO:0000256" key="4">
    <source>
        <dbReference type="PROSITE-ProRule" id="PRU01161"/>
    </source>
</evidence>
<keyword evidence="2 4" id="KW-0442">Lipid degradation</keyword>
<dbReference type="SUPFAM" id="SSF52151">
    <property type="entry name" value="FabD/lysophospholipase-like"/>
    <property type="match status" value="1"/>
</dbReference>
<evidence type="ECO:0000259" key="5">
    <source>
        <dbReference type="PROSITE" id="PS51635"/>
    </source>
</evidence>
<dbReference type="GO" id="GO:0006631">
    <property type="term" value="P:fatty acid metabolic process"/>
    <property type="evidence" value="ECO:0007669"/>
    <property type="project" value="TreeGrafter"/>
</dbReference>
<dbReference type="InterPro" id="IPR016035">
    <property type="entry name" value="Acyl_Trfase/lysoPLipase"/>
</dbReference>
<evidence type="ECO:0000256" key="1">
    <source>
        <dbReference type="ARBA" id="ARBA00022801"/>
    </source>
</evidence>
<keyword evidence="7" id="KW-1185">Reference proteome</keyword>
<protein>
    <submittedName>
        <fullName evidence="6">Patatin</fullName>
    </submittedName>
</protein>
<dbReference type="RefSeq" id="WP_117174803.1">
    <property type="nucleotide sequence ID" value="NZ_QFZK01000002.1"/>
</dbReference>
<dbReference type="GO" id="GO:0016042">
    <property type="term" value="P:lipid catabolic process"/>
    <property type="evidence" value="ECO:0007669"/>
    <property type="project" value="UniProtKB-UniRule"/>
</dbReference>
<feature type="domain" description="PNPLA" evidence="5">
    <location>
        <begin position="24"/>
        <end position="221"/>
    </location>
</feature>
<dbReference type="PROSITE" id="PS51635">
    <property type="entry name" value="PNPLA"/>
    <property type="match status" value="1"/>
</dbReference>
<feature type="short sequence motif" description="GXSXG" evidence="4">
    <location>
        <begin position="67"/>
        <end position="71"/>
    </location>
</feature>
<reference evidence="6 7" key="1">
    <citation type="submission" date="2018-05" db="EMBL/GenBank/DDBJ databases">
        <title>Rhodoferax soyangensis sp.nov., isolated from an oligotrophic freshwater lake.</title>
        <authorList>
            <person name="Park M."/>
        </authorList>
    </citation>
    <scope>NUCLEOTIDE SEQUENCE [LARGE SCALE GENOMIC DNA]</scope>
    <source>
        <strain evidence="6 7">IMCC26218</strain>
    </source>
</reference>
<dbReference type="PANTHER" id="PTHR24185">
    <property type="entry name" value="CALCIUM-INDEPENDENT PHOSPHOLIPASE A2-GAMMA"/>
    <property type="match status" value="1"/>
</dbReference>
<feature type="active site" description="Nucleophile" evidence="4">
    <location>
        <position position="69"/>
    </location>
</feature>
<dbReference type="Proteomes" id="UP000260665">
    <property type="component" value="Unassembled WGS sequence"/>
</dbReference>
<dbReference type="GO" id="GO:0016020">
    <property type="term" value="C:membrane"/>
    <property type="evidence" value="ECO:0007669"/>
    <property type="project" value="TreeGrafter"/>
</dbReference>
<dbReference type="PANTHER" id="PTHR24185:SF1">
    <property type="entry name" value="CALCIUM-INDEPENDENT PHOSPHOLIPASE A2-GAMMA"/>
    <property type="match status" value="1"/>
</dbReference>
<gene>
    <name evidence="6" type="ORF">DIC66_05420</name>
</gene>
<dbReference type="Gene3D" id="3.40.1090.10">
    <property type="entry name" value="Cytosolic phospholipase A2 catalytic domain"/>
    <property type="match status" value="1"/>
</dbReference>
<proteinExistence type="predicted"/>
<dbReference type="OrthoDB" id="9807112at2"/>
<evidence type="ECO:0000313" key="7">
    <source>
        <dbReference type="Proteomes" id="UP000260665"/>
    </source>
</evidence>
<dbReference type="InterPro" id="IPR002641">
    <property type="entry name" value="PNPLA_dom"/>
</dbReference>
<evidence type="ECO:0000313" key="6">
    <source>
        <dbReference type="EMBL" id="RFO98155.1"/>
    </source>
</evidence>